<dbReference type="EMBL" id="CP018477">
    <property type="protein sequence ID" value="ASV72621.1"/>
    <property type="molecule type" value="Genomic_DNA"/>
</dbReference>
<reference evidence="2 3" key="1">
    <citation type="journal article" name="Front. Microbiol.">
        <title>Sugar Metabolism of the First Thermophilic Planctomycete Thermogutta terrifontis: Comparative Genomic and Transcriptomic Approaches.</title>
        <authorList>
            <person name="Elcheninov A.G."/>
            <person name="Menzel P."/>
            <person name="Gudbergsdottir S.R."/>
            <person name="Slesarev A.I."/>
            <person name="Kadnikov V.V."/>
            <person name="Krogh A."/>
            <person name="Bonch-Osmolovskaya E.A."/>
            <person name="Peng X."/>
            <person name="Kublanov I.V."/>
        </authorList>
    </citation>
    <scope>NUCLEOTIDE SEQUENCE [LARGE SCALE GENOMIC DNA]</scope>
    <source>
        <strain evidence="2 3">R1</strain>
    </source>
</reference>
<name>A0A286R9I6_9BACT</name>
<accession>A0A286R9I6</accession>
<dbReference type="Proteomes" id="UP000215086">
    <property type="component" value="Chromosome"/>
</dbReference>
<protein>
    <submittedName>
        <fullName evidence="2">Uncharacterized protein</fullName>
    </submittedName>
</protein>
<evidence type="ECO:0000256" key="1">
    <source>
        <dbReference type="SAM" id="MobiDB-lite"/>
    </source>
</evidence>
<dbReference type="KEGG" id="ttf:THTE_0019"/>
<proteinExistence type="predicted"/>
<keyword evidence="3" id="KW-1185">Reference proteome</keyword>
<dbReference type="AlphaFoldDB" id="A0A286R9I6"/>
<organism evidence="2 3">
    <name type="scientific">Thermogutta terrifontis</name>
    <dbReference type="NCBI Taxonomy" id="1331910"/>
    <lineage>
        <taxon>Bacteria</taxon>
        <taxon>Pseudomonadati</taxon>
        <taxon>Planctomycetota</taxon>
        <taxon>Planctomycetia</taxon>
        <taxon>Pirellulales</taxon>
        <taxon>Thermoguttaceae</taxon>
        <taxon>Thermogutta</taxon>
    </lineage>
</organism>
<evidence type="ECO:0000313" key="2">
    <source>
        <dbReference type="EMBL" id="ASV72621.1"/>
    </source>
</evidence>
<gene>
    <name evidence="2" type="ORF">THTE_0019</name>
</gene>
<evidence type="ECO:0000313" key="3">
    <source>
        <dbReference type="Proteomes" id="UP000215086"/>
    </source>
</evidence>
<sequence length="45" mass="4651">MPEKKEHVMNGGRGTRLSIAWIGGSGSTPTGQLRSARANGKIGEG</sequence>
<feature type="region of interest" description="Disordered" evidence="1">
    <location>
        <begin position="22"/>
        <end position="45"/>
    </location>
</feature>